<dbReference type="PROSITE" id="PS50059">
    <property type="entry name" value="FKBP_PPIASE"/>
    <property type="match status" value="1"/>
</dbReference>
<dbReference type="InterPro" id="IPR050754">
    <property type="entry name" value="FKBP4/5/8-like"/>
</dbReference>
<evidence type="ECO:0000256" key="5">
    <source>
        <dbReference type="ARBA" id="ARBA00023110"/>
    </source>
</evidence>
<dbReference type="InterPro" id="IPR046357">
    <property type="entry name" value="PPIase_dom_sf"/>
</dbReference>
<proteinExistence type="predicted"/>
<dbReference type="GO" id="GO:0003755">
    <property type="term" value="F:peptidyl-prolyl cis-trans isomerase activity"/>
    <property type="evidence" value="ECO:0007669"/>
    <property type="project" value="UniProtKB-KW"/>
</dbReference>
<dbReference type="Gene3D" id="1.25.40.10">
    <property type="entry name" value="Tetratricopeptide repeat domain"/>
    <property type="match status" value="1"/>
</dbReference>
<reference evidence="9 10" key="1">
    <citation type="journal article" date="2013" name="Curr. Biol.">
        <title>The Genome of the Foraminiferan Reticulomyxa filosa.</title>
        <authorList>
            <person name="Glockner G."/>
            <person name="Hulsmann N."/>
            <person name="Schleicher M."/>
            <person name="Noegel A.A."/>
            <person name="Eichinger L."/>
            <person name="Gallinger C."/>
            <person name="Pawlowski J."/>
            <person name="Sierra R."/>
            <person name="Euteneuer U."/>
            <person name="Pillet L."/>
            <person name="Moustafa A."/>
            <person name="Platzer M."/>
            <person name="Groth M."/>
            <person name="Szafranski K."/>
            <person name="Schliwa M."/>
        </authorList>
    </citation>
    <scope>NUCLEOTIDE SEQUENCE [LARGE SCALE GENOMIC DNA]</scope>
</reference>
<keyword evidence="3" id="KW-0677">Repeat</keyword>
<evidence type="ECO:0000256" key="7">
    <source>
        <dbReference type="PROSITE-ProRule" id="PRU00277"/>
    </source>
</evidence>
<feature type="non-terminal residue" evidence="9">
    <location>
        <position position="1"/>
    </location>
</feature>
<dbReference type="InterPro" id="IPR011990">
    <property type="entry name" value="TPR-like_helical_dom_sf"/>
</dbReference>
<dbReference type="Pfam" id="PF00254">
    <property type="entry name" value="FKBP_C"/>
    <property type="match status" value="1"/>
</dbReference>
<evidence type="ECO:0000313" key="9">
    <source>
        <dbReference type="EMBL" id="ETO08689.1"/>
    </source>
</evidence>
<evidence type="ECO:0000256" key="1">
    <source>
        <dbReference type="ARBA" id="ARBA00000971"/>
    </source>
</evidence>
<dbReference type="OMA" id="SSACHIR"/>
<dbReference type="PANTHER" id="PTHR46512">
    <property type="entry name" value="PEPTIDYLPROLYL ISOMERASE"/>
    <property type="match status" value="1"/>
</dbReference>
<keyword evidence="4" id="KW-0802">TPR repeat</keyword>
<dbReference type="AlphaFoldDB" id="X6M431"/>
<name>X6M431_RETFI</name>
<keyword evidence="5 7" id="KW-0697">Rotamase</keyword>
<dbReference type="InterPro" id="IPR001179">
    <property type="entry name" value="PPIase_FKBP_dom"/>
</dbReference>
<gene>
    <name evidence="9" type="ORF">RFI_28698</name>
</gene>
<keyword evidence="10" id="KW-1185">Reference proteome</keyword>
<evidence type="ECO:0000256" key="2">
    <source>
        <dbReference type="ARBA" id="ARBA00013194"/>
    </source>
</evidence>
<keyword evidence="6 7" id="KW-0413">Isomerase</keyword>
<dbReference type="EMBL" id="ASPP01024795">
    <property type="protein sequence ID" value="ETO08689.1"/>
    <property type="molecule type" value="Genomic_DNA"/>
</dbReference>
<dbReference type="Proteomes" id="UP000023152">
    <property type="component" value="Unassembled WGS sequence"/>
</dbReference>
<dbReference type="SUPFAM" id="SSF54534">
    <property type="entry name" value="FKBP-like"/>
    <property type="match status" value="1"/>
</dbReference>
<feature type="domain" description="PPIase FKBP-type" evidence="8">
    <location>
        <begin position="1"/>
        <end position="88"/>
    </location>
</feature>
<evidence type="ECO:0000259" key="8">
    <source>
        <dbReference type="PROSITE" id="PS50059"/>
    </source>
</evidence>
<evidence type="ECO:0000256" key="6">
    <source>
        <dbReference type="ARBA" id="ARBA00023235"/>
    </source>
</evidence>
<sequence>YNVKGSTSKGVVFEEHLFEERDFVLGQAGHCKGVEMSLATMNVGDYCRIEIHSPEYSYGAAKLPEKCPANNDSMDFPLVFDVKLIDCMPPLKNSFDMTFREQLELVQSFRNKGNQRYENKRYQTAMRLYEKVDLNNNSTFKKKKAVQTFKAMSDREVIPEEKIRAEHRISDEEFKEEQLKCYMNCSACALQMNNPHKAIEYANNALQINPQAPKALMRRAFAYKVLHRLEDAVVDLEAILALPNVEPQAIETTKKQLNSIKKTLREAKRKEKQTFGGFMLQNKVHLYKDKSNNDDNTPKGWVEQTLDSIANTIYSAFERCVNCCRKKKTD</sequence>
<dbReference type="SMART" id="SM00028">
    <property type="entry name" value="TPR"/>
    <property type="match status" value="3"/>
</dbReference>
<dbReference type="SUPFAM" id="SSF48452">
    <property type="entry name" value="TPR-like"/>
    <property type="match status" value="1"/>
</dbReference>
<evidence type="ECO:0000256" key="4">
    <source>
        <dbReference type="ARBA" id="ARBA00022803"/>
    </source>
</evidence>
<evidence type="ECO:0000313" key="10">
    <source>
        <dbReference type="Proteomes" id="UP000023152"/>
    </source>
</evidence>
<accession>X6M431</accession>
<dbReference type="EC" id="5.2.1.8" evidence="2 7"/>
<dbReference type="OrthoDB" id="8116123at2759"/>
<comment type="caution">
    <text evidence="9">The sequence shown here is derived from an EMBL/GenBank/DDBJ whole genome shotgun (WGS) entry which is preliminary data.</text>
</comment>
<dbReference type="Gene3D" id="3.10.50.40">
    <property type="match status" value="1"/>
</dbReference>
<organism evidence="9 10">
    <name type="scientific">Reticulomyxa filosa</name>
    <dbReference type="NCBI Taxonomy" id="46433"/>
    <lineage>
        <taxon>Eukaryota</taxon>
        <taxon>Sar</taxon>
        <taxon>Rhizaria</taxon>
        <taxon>Retaria</taxon>
        <taxon>Foraminifera</taxon>
        <taxon>Monothalamids</taxon>
        <taxon>Reticulomyxidae</taxon>
        <taxon>Reticulomyxa</taxon>
    </lineage>
</organism>
<comment type="catalytic activity">
    <reaction evidence="1 7">
        <text>[protein]-peptidylproline (omega=180) = [protein]-peptidylproline (omega=0)</text>
        <dbReference type="Rhea" id="RHEA:16237"/>
        <dbReference type="Rhea" id="RHEA-COMP:10747"/>
        <dbReference type="Rhea" id="RHEA-COMP:10748"/>
        <dbReference type="ChEBI" id="CHEBI:83833"/>
        <dbReference type="ChEBI" id="CHEBI:83834"/>
        <dbReference type="EC" id="5.2.1.8"/>
    </reaction>
</comment>
<dbReference type="InterPro" id="IPR019734">
    <property type="entry name" value="TPR_rpt"/>
</dbReference>
<dbReference type="PANTHER" id="PTHR46512:SF9">
    <property type="entry name" value="PEPTIDYLPROLYL ISOMERASE"/>
    <property type="match status" value="1"/>
</dbReference>
<protein>
    <recommendedName>
        <fullName evidence="2 7">peptidylprolyl isomerase</fullName>
        <ecNumber evidence="2 7">5.2.1.8</ecNumber>
    </recommendedName>
</protein>
<evidence type="ECO:0000256" key="3">
    <source>
        <dbReference type="ARBA" id="ARBA00022737"/>
    </source>
</evidence>